<dbReference type="Proteomes" id="UP000774958">
    <property type="component" value="Unassembled WGS sequence"/>
</dbReference>
<keyword evidence="1" id="KW-1133">Transmembrane helix</keyword>
<dbReference type="PATRIC" id="fig|652.5.peg.4083"/>
<dbReference type="RefSeq" id="WP_050668048.1">
    <property type="nucleotide sequence ID" value="NZ_CDDB01000109.1"/>
</dbReference>
<keyword evidence="1" id="KW-0472">Membrane</keyword>
<dbReference type="EMBL" id="JAIRBT010000011">
    <property type="protein sequence ID" value="MBZ6066592.1"/>
    <property type="molecule type" value="Genomic_DNA"/>
</dbReference>
<dbReference type="AlphaFoldDB" id="A0A0S2SNB3"/>
<dbReference type="EMBL" id="CP013067">
    <property type="protein sequence ID" value="ALP43143.1"/>
    <property type="molecule type" value="Genomic_DNA"/>
</dbReference>
<evidence type="ECO:0000313" key="3">
    <source>
        <dbReference type="EMBL" id="MBZ6066592.1"/>
    </source>
</evidence>
<feature type="transmembrane region" description="Helical" evidence="1">
    <location>
        <begin position="42"/>
        <end position="61"/>
    </location>
</feature>
<sequence>MLLFFWRASLLYMFPGVILLYMRLTDTPFAEIDQGVNNHKWLLIALYCAYVLFWGLANRYLEQLLRRRGLR</sequence>
<name>A0A0S2SNB3_9GAMM</name>
<evidence type="ECO:0000313" key="4">
    <source>
        <dbReference type="Proteomes" id="UP000058114"/>
    </source>
</evidence>
<keyword evidence="1" id="KW-0812">Transmembrane</keyword>
<keyword evidence="5" id="KW-1185">Reference proteome</keyword>
<dbReference type="OrthoDB" id="5588979at2"/>
<evidence type="ECO:0000256" key="1">
    <source>
        <dbReference type="SAM" id="Phobius"/>
    </source>
</evidence>
<reference evidence="2 4" key="2">
    <citation type="journal article" date="2016" name="Genome Announc.">
        <title>Complete Genome Sequence of the Highly Virulent Aeromonas schubertii Strain WL1483, Isolated from Diseased Snakehead Fish (Channa argus) in China.</title>
        <authorList>
            <person name="Liu L."/>
            <person name="Li N."/>
            <person name="Zhang D."/>
            <person name="Fu X."/>
            <person name="Shi C."/>
            <person name="Lin Q."/>
            <person name="Hao G."/>
        </authorList>
    </citation>
    <scope>NUCLEOTIDE SEQUENCE [LARGE SCALE GENOMIC DNA]</scope>
    <source>
        <strain evidence="2 4">WL1483</strain>
    </source>
</reference>
<reference evidence="3 5" key="3">
    <citation type="submission" date="2021-09" db="EMBL/GenBank/DDBJ databases">
        <title>Aeromonas schubertii isolated from Asian sea bass.</title>
        <authorList>
            <person name="Pinpimai K."/>
        </authorList>
    </citation>
    <scope>NUCLEOTIDE SEQUENCE [LARGE SCALE GENOMIC DNA]</scope>
    <source>
        <strain evidence="3 5">CHULA2021a</strain>
    </source>
</reference>
<evidence type="ECO:0000313" key="2">
    <source>
        <dbReference type="EMBL" id="ALP43143.1"/>
    </source>
</evidence>
<dbReference type="KEGG" id="asr:WL1483_3724"/>
<gene>
    <name evidence="3" type="ORF">LA374_10285</name>
    <name evidence="2" type="ORF">WL1483_3724</name>
</gene>
<organism evidence="2 4">
    <name type="scientific">Aeromonas schubertii</name>
    <dbReference type="NCBI Taxonomy" id="652"/>
    <lineage>
        <taxon>Bacteria</taxon>
        <taxon>Pseudomonadati</taxon>
        <taxon>Pseudomonadota</taxon>
        <taxon>Gammaproteobacteria</taxon>
        <taxon>Aeromonadales</taxon>
        <taxon>Aeromonadaceae</taxon>
        <taxon>Aeromonas</taxon>
    </lineage>
</organism>
<proteinExistence type="predicted"/>
<feature type="transmembrane region" description="Helical" evidence="1">
    <location>
        <begin position="5"/>
        <end position="22"/>
    </location>
</feature>
<reference evidence="4" key="1">
    <citation type="submission" date="2015-10" db="EMBL/GenBank/DDBJ databases">
        <title>Complete Genome Sequence of Aeromonas schubertii strain WL1483.</title>
        <authorList>
            <person name="Liu L."/>
        </authorList>
    </citation>
    <scope>NUCLEOTIDE SEQUENCE [LARGE SCALE GENOMIC DNA]</scope>
    <source>
        <strain evidence="4">WL1483</strain>
    </source>
</reference>
<protein>
    <submittedName>
        <fullName evidence="2">Uncharacterized protein</fullName>
    </submittedName>
</protein>
<dbReference type="STRING" id="652.WL1483_3724"/>
<evidence type="ECO:0000313" key="5">
    <source>
        <dbReference type="Proteomes" id="UP000774958"/>
    </source>
</evidence>
<accession>A0A0S2SNB3</accession>
<dbReference type="Proteomes" id="UP000058114">
    <property type="component" value="Chromosome"/>
</dbReference>